<dbReference type="AlphaFoldDB" id="A0AAP0WT70"/>
<dbReference type="Proteomes" id="UP001415857">
    <property type="component" value="Unassembled WGS sequence"/>
</dbReference>
<keyword evidence="2" id="KW-1185">Reference proteome</keyword>
<sequence>MSSLSFHFPPYSISLTLNICIQKLIEDLHSTVVMLIEDFHSQQDLRRDSVMKFASFETIVELLRKYAIPAPKRTVQQTFTAWCELCWPTTDSITPAPSAAKLAKM</sequence>
<proteinExistence type="predicted"/>
<evidence type="ECO:0000313" key="2">
    <source>
        <dbReference type="Proteomes" id="UP001415857"/>
    </source>
</evidence>
<comment type="caution">
    <text evidence="1">The sequence shown here is derived from an EMBL/GenBank/DDBJ whole genome shotgun (WGS) entry which is preliminary data.</text>
</comment>
<dbReference type="EMBL" id="JBBPBK010000009">
    <property type="protein sequence ID" value="KAK9278739.1"/>
    <property type="molecule type" value="Genomic_DNA"/>
</dbReference>
<gene>
    <name evidence="1" type="ORF">L1049_028315</name>
</gene>
<name>A0AAP0WT70_LIQFO</name>
<accession>A0AAP0WT70</accession>
<reference evidence="1 2" key="1">
    <citation type="journal article" date="2024" name="Plant J.">
        <title>Genome sequences and population genomics reveal climatic adaptation and genomic divergence between two closely related sweetgum species.</title>
        <authorList>
            <person name="Xu W.Q."/>
            <person name="Ren C.Q."/>
            <person name="Zhang X.Y."/>
            <person name="Comes H.P."/>
            <person name="Liu X.H."/>
            <person name="Li Y.G."/>
            <person name="Kettle C.J."/>
            <person name="Jalonen R."/>
            <person name="Gaisberger H."/>
            <person name="Ma Y.Z."/>
            <person name="Qiu Y.X."/>
        </authorList>
    </citation>
    <scope>NUCLEOTIDE SEQUENCE [LARGE SCALE GENOMIC DNA]</scope>
    <source>
        <strain evidence="1">Hangzhou</strain>
    </source>
</reference>
<evidence type="ECO:0000313" key="1">
    <source>
        <dbReference type="EMBL" id="KAK9278739.1"/>
    </source>
</evidence>
<organism evidence="1 2">
    <name type="scientific">Liquidambar formosana</name>
    <name type="common">Formosan gum</name>
    <dbReference type="NCBI Taxonomy" id="63359"/>
    <lineage>
        <taxon>Eukaryota</taxon>
        <taxon>Viridiplantae</taxon>
        <taxon>Streptophyta</taxon>
        <taxon>Embryophyta</taxon>
        <taxon>Tracheophyta</taxon>
        <taxon>Spermatophyta</taxon>
        <taxon>Magnoliopsida</taxon>
        <taxon>eudicotyledons</taxon>
        <taxon>Gunneridae</taxon>
        <taxon>Pentapetalae</taxon>
        <taxon>Saxifragales</taxon>
        <taxon>Altingiaceae</taxon>
        <taxon>Liquidambar</taxon>
    </lineage>
</organism>
<protein>
    <submittedName>
        <fullName evidence="1">Uncharacterized protein</fullName>
    </submittedName>
</protein>